<sequence length="308" mass="32744">MRKPGNCNTGVMSPTHSAPATLPASVHCEEGTGGLTVVRVAGRAGSAEVYLHGAQVTGFTPAGGDPLLFLSEASRFEAAAAIRGGVPICFPWFGANATDPAAPSHGFARLSEWEFVDAHETGDDVVLVLRLTDTAATRASAWPHRFEAVYTVTVGARLTLALRVTNLETDAVTFEEALHTYLRVSEVRGTTVSGLQGTPILNQVTGLTEPAESTPVRFTAETDRLYLGSRGSATVTDPDGRMITIEADRSDSTVVWNPWTDKASTLADFGDDEWPGMVCVETANVRRDQVHLDAGQSHTMSVVFDVSG</sequence>
<evidence type="ECO:0000313" key="7">
    <source>
        <dbReference type="EMBL" id="TFD29620.1"/>
    </source>
</evidence>
<evidence type="ECO:0000256" key="2">
    <source>
        <dbReference type="ARBA" id="ARBA00005866"/>
    </source>
</evidence>
<feature type="region of interest" description="Disordered" evidence="6">
    <location>
        <begin position="1"/>
        <end position="22"/>
    </location>
</feature>
<dbReference type="Pfam" id="PF01263">
    <property type="entry name" value="Aldose_epim"/>
    <property type="match status" value="1"/>
</dbReference>
<dbReference type="InterPro" id="IPR025532">
    <property type="entry name" value="G6P_1-epimerase"/>
</dbReference>
<evidence type="ECO:0000256" key="5">
    <source>
        <dbReference type="PIRSR" id="PIRSR016020-1"/>
    </source>
</evidence>
<dbReference type="GO" id="GO:0030246">
    <property type="term" value="F:carbohydrate binding"/>
    <property type="evidence" value="ECO:0007669"/>
    <property type="project" value="UniProtKB-UniRule"/>
</dbReference>
<protein>
    <recommendedName>
        <fullName evidence="4">Putative glucose-6-phosphate 1-epimerase</fullName>
        <ecNumber evidence="4">5.1.3.15</ecNumber>
    </recommendedName>
</protein>
<evidence type="ECO:0000256" key="4">
    <source>
        <dbReference type="PIRNR" id="PIRNR016020"/>
    </source>
</evidence>
<feature type="active site" evidence="5">
    <location>
        <position position="179"/>
    </location>
</feature>
<dbReference type="InterPro" id="IPR014718">
    <property type="entry name" value="GH-type_carb-bd"/>
</dbReference>
<dbReference type="Proteomes" id="UP000297472">
    <property type="component" value="Unassembled WGS sequence"/>
</dbReference>
<dbReference type="SUPFAM" id="SSF74650">
    <property type="entry name" value="Galactose mutarotase-like"/>
    <property type="match status" value="1"/>
</dbReference>
<dbReference type="EMBL" id="SOHA01000028">
    <property type="protein sequence ID" value="TFD29620.1"/>
    <property type="molecule type" value="Genomic_DNA"/>
</dbReference>
<dbReference type="OrthoDB" id="9790727at2"/>
<evidence type="ECO:0000313" key="8">
    <source>
        <dbReference type="Proteomes" id="UP000297472"/>
    </source>
</evidence>
<feature type="active site" evidence="5">
    <location>
        <position position="281"/>
    </location>
</feature>
<feature type="compositionally biased region" description="Polar residues" evidence="6">
    <location>
        <begin position="1"/>
        <end position="18"/>
    </location>
</feature>
<comment type="similarity">
    <text evidence="2 4">Belongs to the glucose-6-phosphate 1-epimerase family.</text>
</comment>
<evidence type="ECO:0000256" key="3">
    <source>
        <dbReference type="ARBA" id="ARBA00023235"/>
    </source>
</evidence>
<dbReference type="EC" id="5.1.3.15" evidence="4"/>
<dbReference type="GO" id="GO:0005975">
    <property type="term" value="P:carbohydrate metabolic process"/>
    <property type="evidence" value="ECO:0007669"/>
    <property type="project" value="InterPro"/>
</dbReference>
<dbReference type="Gene3D" id="2.70.98.10">
    <property type="match status" value="1"/>
</dbReference>
<dbReference type="InterPro" id="IPR008183">
    <property type="entry name" value="Aldose_1/G6P_1-epimerase"/>
</dbReference>
<dbReference type="InterPro" id="IPR011013">
    <property type="entry name" value="Gal_mutarotase_sf_dom"/>
</dbReference>
<comment type="caution">
    <text evidence="7">The sequence shown here is derived from an EMBL/GenBank/DDBJ whole genome shotgun (WGS) entry which is preliminary data.</text>
</comment>
<evidence type="ECO:0000256" key="1">
    <source>
        <dbReference type="ARBA" id="ARBA00001096"/>
    </source>
</evidence>
<evidence type="ECO:0000256" key="6">
    <source>
        <dbReference type="SAM" id="MobiDB-lite"/>
    </source>
</evidence>
<dbReference type="PIRSF" id="PIRSF016020">
    <property type="entry name" value="PHexose_mutarotase"/>
    <property type="match status" value="1"/>
</dbReference>
<keyword evidence="8" id="KW-1185">Reference proteome</keyword>
<dbReference type="PANTHER" id="PTHR11122">
    <property type="entry name" value="APOSPORY-ASSOCIATED PROTEIN C-RELATED"/>
    <property type="match status" value="1"/>
</dbReference>
<organism evidence="7 8">
    <name type="scientific">Cryobacterium cryoconiti</name>
    <dbReference type="NCBI Taxonomy" id="1259239"/>
    <lineage>
        <taxon>Bacteria</taxon>
        <taxon>Bacillati</taxon>
        <taxon>Actinomycetota</taxon>
        <taxon>Actinomycetes</taxon>
        <taxon>Micrococcales</taxon>
        <taxon>Microbacteriaceae</taxon>
        <taxon>Cryobacterium</taxon>
    </lineage>
</organism>
<reference evidence="7 8" key="1">
    <citation type="submission" date="2019-03" db="EMBL/GenBank/DDBJ databases">
        <title>Genomics of glacier-inhabiting Cryobacterium strains.</title>
        <authorList>
            <person name="Liu Q."/>
            <person name="Xin Y.-H."/>
        </authorList>
    </citation>
    <scope>NUCLEOTIDE SEQUENCE [LARGE SCALE GENOMIC DNA]</scope>
    <source>
        <strain evidence="7 8">TMT1-51</strain>
    </source>
</reference>
<dbReference type="GO" id="GO:0047938">
    <property type="term" value="F:glucose-6-phosphate 1-epimerase activity"/>
    <property type="evidence" value="ECO:0007669"/>
    <property type="project" value="UniProtKB-UniRule"/>
</dbReference>
<accession>A0A4Y8JTE3</accession>
<dbReference type="PANTHER" id="PTHR11122:SF13">
    <property type="entry name" value="GLUCOSE-6-PHOSPHATE 1-EPIMERASE"/>
    <property type="match status" value="1"/>
</dbReference>
<name>A0A4Y8JTE3_9MICO</name>
<dbReference type="AlphaFoldDB" id="A0A4Y8JTE3"/>
<keyword evidence="3 4" id="KW-0413">Isomerase</keyword>
<gene>
    <name evidence="7" type="ORF">E3T49_09360</name>
</gene>
<dbReference type="CDD" id="cd09020">
    <property type="entry name" value="D-hex-6-P-epi_like"/>
    <property type="match status" value="1"/>
</dbReference>
<proteinExistence type="inferred from homology"/>
<comment type="catalytic activity">
    <reaction evidence="1">
        <text>alpha-D-glucose 6-phosphate = beta-D-glucose 6-phosphate</text>
        <dbReference type="Rhea" id="RHEA:16249"/>
        <dbReference type="ChEBI" id="CHEBI:58225"/>
        <dbReference type="ChEBI" id="CHEBI:58247"/>
        <dbReference type="EC" id="5.1.3.15"/>
    </reaction>
</comment>